<dbReference type="Gene3D" id="2.20.110.10">
    <property type="entry name" value="Histone H3 K4-specific methyltransferase SET7/9 N-terminal domain"/>
    <property type="match status" value="1"/>
</dbReference>
<protein>
    <submittedName>
        <fullName evidence="1">Uncharacterized protein</fullName>
    </submittedName>
</protein>
<dbReference type="AlphaFoldDB" id="A0A8J8NFZ0"/>
<name>A0A8J8NFZ0_HALGN</name>
<comment type="caution">
    <text evidence="1">The sequence shown here is derived from an EMBL/GenBank/DDBJ whole genome shotgun (WGS) entry which is preliminary data.</text>
</comment>
<dbReference type="Proteomes" id="UP000785679">
    <property type="component" value="Unassembled WGS sequence"/>
</dbReference>
<dbReference type="EMBL" id="RRYP01017174">
    <property type="protein sequence ID" value="TNV74292.1"/>
    <property type="molecule type" value="Genomic_DNA"/>
</dbReference>
<evidence type="ECO:0000313" key="2">
    <source>
        <dbReference type="Proteomes" id="UP000785679"/>
    </source>
</evidence>
<keyword evidence="2" id="KW-1185">Reference proteome</keyword>
<dbReference type="OrthoDB" id="48314at2759"/>
<accession>A0A8J8NFZ0</accession>
<gene>
    <name evidence="1" type="ORF">FGO68_gene898</name>
</gene>
<dbReference type="PANTHER" id="PTHR23084:SF263">
    <property type="entry name" value="MORN REPEAT-CONTAINING PROTEIN 1"/>
    <property type="match status" value="1"/>
</dbReference>
<sequence>MGLHGFNCLLNNLNSFICAAHHNRNFECLCQFLLHYLFICLLSFTEVLCPHLQFIANLLLLLAQYFFDIFIQYIRFIGYQRREAVGQIMRFHAFNVYNEGHLKGVEKILLEIGISAGVAVHFQYIIIQWPCKLNDYNINHHHRPFILMLAKHTSLSTFLSHHTFRLLSTHIPNSQPQPPSNAQSTDKQPLQWLSDLLFSHANPATGDLFTFNYSSHTRLVQYAHIKRHGPSKKLTIEERIDMPSFNLQTGDEGLRDVRDELGGTLDFGKYINANHRDGKELEWHTPRESIPGVQIYEGEVLRGTSNLHGQGVVIHDKSMFEGWFRDGRPHGHLRLIRGNQVEEGDFSEGVLSGFGIKTVIDKHKKQGFDYRYLGQFSNHLKHGFGLEMLSNGQWYLGYTQNDKFHGPGLLRKSDGSYFEATFMNNNTKPGTVGRRFNPIGSKQFGGWVKAPLVDFKPHGKGLMRAKSPQTGKFELFKVDMDMGRYLEEPQLIGEDPEQGIMHIPSKEALVALRSRQQQRNKYSQESKE</sequence>
<evidence type="ECO:0000313" key="1">
    <source>
        <dbReference type="EMBL" id="TNV74292.1"/>
    </source>
</evidence>
<organism evidence="1 2">
    <name type="scientific">Halteria grandinella</name>
    <dbReference type="NCBI Taxonomy" id="5974"/>
    <lineage>
        <taxon>Eukaryota</taxon>
        <taxon>Sar</taxon>
        <taxon>Alveolata</taxon>
        <taxon>Ciliophora</taxon>
        <taxon>Intramacronucleata</taxon>
        <taxon>Spirotrichea</taxon>
        <taxon>Stichotrichia</taxon>
        <taxon>Sporadotrichida</taxon>
        <taxon>Halteriidae</taxon>
        <taxon>Halteria</taxon>
    </lineage>
</organism>
<proteinExistence type="predicted"/>
<dbReference type="PANTHER" id="PTHR23084">
    <property type="entry name" value="PHOSPHATIDYLINOSITOL-4-PHOSPHATE 5-KINASE RELATED"/>
    <property type="match status" value="1"/>
</dbReference>
<dbReference type="SUPFAM" id="SSF82185">
    <property type="entry name" value="Histone H3 K4-specific methyltransferase SET7/9 N-terminal domain"/>
    <property type="match status" value="1"/>
</dbReference>
<reference evidence="1" key="1">
    <citation type="submission" date="2019-06" db="EMBL/GenBank/DDBJ databases">
        <authorList>
            <person name="Zheng W."/>
        </authorList>
    </citation>
    <scope>NUCLEOTIDE SEQUENCE</scope>
    <source>
        <strain evidence="1">QDHG01</strain>
    </source>
</reference>